<evidence type="ECO:0000256" key="9">
    <source>
        <dbReference type="ARBA" id="ARBA00048679"/>
    </source>
</evidence>
<comment type="subunit">
    <text evidence="2">Component of the EKC/KEOPS complex composed of at least BUD32, CGI121, GON7, KAE1 and PCC1; the whole complex dimerizes.</text>
</comment>
<dbReference type="SUPFAM" id="SSF56112">
    <property type="entry name" value="Protein kinase-like (PK-like)"/>
    <property type="match status" value="1"/>
</dbReference>
<evidence type="ECO:0000259" key="10">
    <source>
        <dbReference type="PROSITE" id="PS50011"/>
    </source>
</evidence>
<evidence type="ECO:0000256" key="4">
    <source>
        <dbReference type="ARBA" id="ARBA00013948"/>
    </source>
</evidence>
<name>A0A8H3F454_9LECA</name>
<dbReference type="PANTHER" id="PTHR44167">
    <property type="entry name" value="OVARIAN-SPECIFIC SERINE/THREONINE-PROTEIN KINASE LOK-RELATED"/>
    <property type="match status" value="1"/>
</dbReference>
<dbReference type="EC" id="2.7.11.1" evidence="3"/>
<dbReference type="OrthoDB" id="5979581at2759"/>
<evidence type="ECO:0000256" key="2">
    <source>
        <dbReference type="ARBA" id="ARBA00011534"/>
    </source>
</evidence>
<dbReference type="PANTHER" id="PTHR44167:SF18">
    <property type="entry name" value="PROTEIN KINASE DOMAIN-CONTAINING PROTEIN"/>
    <property type="match status" value="1"/>
</dbReference>
<evidence type="ECO:0000313" key="11">
    <source>
        <dbReference type="EMBL" id="CAF9918132.1"/>
    </source>
</evidence>
<sequence>MQSQAIPPISDLIAVEATMQILHIIPSNQTAKRLFTKCYEHVKSSGDDYHANFMVKLPIAESVLDAEPVESETDYESISGTDLEEQLFEGYYNICVSEESTPQMLRVGWKVGKGHSSSDNKHRMVDILLAKPGDVRSKTLSSVVCRLYLDQLGILVAHRPKNSKGDIEIKLDDSWEVFAAGEGRPLYKKSSWLRAGHCDYEFRYAIEPSQRKEFLSKRDLILSRGPGSANQHVKSRAGVQITLPHLPPLNYVAGDPVWSNGKYVRLGTIASGTFGYIREGFSINPCRRIAIKELRLGREHDCDILLNELNIMRELQGSRGIISCDDYHCEHGEPQPCRLPENFSICFPQAIHDFSKLNWFGEHTLETRLQLLQQPLLGLCGMHEKGIMHRDVTIGNMLILSYHPPQAVVSDFGKAIHAQKSRETTIGPIPTLAPEVWSTATDGPYGNSIDVWAYGYAVARILRCADTHRHMGNNRITKKEQADIQKQLDHHAEKFDAEADLIDLIKSMLTWDGRQRITTQVALAHKCWNKINIQPSKRRAEDAEFELPQKQGKVLAPAEQIVGSNIHAIAETQPFGSQTQDLLARGSRYLN</sequence>
<organism evidence="11 12">
    <name type="scientific">Gomphillus americanus</name>
    <dbReference type="NCBI Taxonomy" id="1940652"/>
    <lineage>
        <taxon>Eukaryota</taxon>
        <taxon>Fungi</taxon>
        <taxon>Dikarya</taxon>
        <taxon>Ascomycota</taxon>
        <taxon>Pezizomycotina</taxon>
        <taxon>Lecanoromycetes</taxon>
        <taxon>OSLEUM clade</taxon>
        <taxon>Ostropomycetidae</taxon>
        <taxon>Ostropales</taxon>
        <taxon>Graphidaceae</taxon>
        <taxon>Gomphilloideae</taxon>
        <taxon>Gomphillus</taxon>
    </lineage>
</organism>
<dbReference type="Pfam" id="PF00069">
    <property type="entry name" value="Pkinase"/>
    <property type="match status" value="1"/>
</dbReference>
<evidence type="ECO:0000256" key="6">
    <source>
        <dbReference type="ARBA" id="ARBA00030980"/>
    </source>
</evidence>
<comment type="caution">
    <text evidence="11">The sequence shown here is derived from an EMBL/GenBank/DDBJ whole genome shotgun (WGS) entry which is preliminary data.</text>
</comment>
<dbReference type="PROSITE" id="PS50011">
    <property type="entry name" value="PROTEIN_KINASE_DOM"/>
    <property type="match status" value="1"/>
</dbReference>
<keyword evidence="12" id="KW-1185">Reference proteome</keyword>
<dbReference type="EMBL" id="CAJPDQ010000013">
    <property type="protein sequence ID" value="CAF9918132.1"/>
    <property type="molecule type" value="Genomic_DNA"/>
</dbReference>
<dbReference type="Proteomes" id="UP000664169">
    <property type="component" value="Unassembled WGS sequence"/>
</dbReference>
<dbReference type="Gene3D" id="1.10.510.10">
    <property type="entry name" value="Transferase(Phosphotransferase) domain 1"/>
    <property type="match status" value="1"/>
</dbReference>
<evidence type="ECO:0000256" key="5">
    <source>
        <dbReference type="ARBA" id="ARBA00019973"/>
    </source>
</evidence>
<comment type="catalytic activity">
    <reaction evidence="9">
        <text>L-seryl-[protein] + ATP = O-phospho-L-seryl-[protein] + ADP + H(+)</text>
        <dbReference type="Rhea" id="RHEA:17989"/>
        <dbReference type="Rhea" id="RHEA-COMP:9863"/>
        <dbReference type="Rhea" id="RHEA-COMP:11604"/>
        <dbReference type="ChEBI" id="CHEBI:15378"/>
        <dbReference type="ChEBI" id="CHEBI:29999"/>
        <dbReference type="ChEBI" id="CHEBI:30616"/>
        <dbReference type="ChEBI" id="CHEBI:83421"/>
        <dbReference type="ChEBI" id="CHEBI:456216"/>
        <dbReference type="EC" id="2.7.11.1"/>
    </reaction>
</comment>
<dbReference type="InterPro" id="IPR008266">
    <property type="entry name" value="Tyr_kinase_AS"/>
</dbReference>
<dbReference type="Gene3D" id="3.30.200.20">
    <property type="entry name" value="Phosphorylase Kinase, domain 1"/>
    <property type="match status" value="1"/>
</dbReference>
<gene>
    <name evidence="11" type="ORF">GOMPHAMPRED_001431</name>
</gene>
<dbReference type="GO" id="GO:0005634">
    <property type="term" value="C:nucleus"/>
    <property type="evidence" value="ECO:0007669"/>
    <property type="project" value="TreeGrafter"/>
</dbReference>
<accession>A0A8H3F454</accession>
<evidence type="ECO:0000256" key="7">
    <source>
        <dbReference type="ARBA" id="ARBA00033194"/>
    </source>
</evidence>
<evidence type="ECO:0000313" key="12">
    <source>
        <dbReference type="Proteomes" id="UP000664169"/>
    </source>
</evidence>
<reference evidence="11" key="1">
    <citation type="submission" date="2021-03" db="EMBL/GenBank/DDBJ databases">
        <authorList>
            <person name="Tagirdzhanova G."/>
        </authorList>
    </citation>
    <scope>NUCLEOTIDE SEQUENCE</scope>
</reference>
<proteinExistence type="predicted"/>
<evidence type="ECO:0000256" key="3">
    <source>
        <dbReference type="ARBA" id="ARBA00012513"/>
    </source>
</evidence>
<evidence type="ECO:0000256" key="1">
    <source>
        <dbReference type="ARBA" id="ARBA00003747"/>
    </source>
</evidence>
<dbReference type="GO" id="GO:0004674">
    <property type="term" value="F:protein serine/threonine kinase activity"/>
    <property type="evidence" value="ECO:0007669"/>
    <property type="project" value="UniProtKB-EC"/>
</dbReference>
<protein>
    <recommendedName>
        <fullName evidence="5">EKC/KEOPS complex subunit BUD32</fullName>
        <ecNumber evidence="3">2.7.11.1</ecNumber>
    </recommendedName>
    <alternativeName>
        <fullName evidence="6 7">Atypical Serine/threonine protein kinase BUD32</fullName>
    </alternativeName>
    <alternativeName>
        <fullName evidence="4">EKC/KEOPS complex subunit bud32</fullName>
    </alternativeName>
</protein>
<dbReference type="GO" id="GO:0005524">
    <property type="term" value="F:ATP binding"/>
    <property type="evidence" value="ECO:0007669"/>
    <property type="project" value="InterPro"/>
</dbReference>
<evidence type="ECO:0000256" key="8">
    <source>
        <dbReference type="ARBA" id="ARBA00047899"/>
    </source>
</evidence>
<dbReference type="PROSITE" id="PS00109">
    <property type="entry name" value="PROTEIN_KINASE_TYR"/>
    <property type="match status" value="1"/>
</dbReference>
<comment type="function">
    <text evidence="1">Component of the EKC/KEOPS complex that is required for the formation of a threonylcarbamoyl group on adenosine at position 37 (t(6)A37) in tRNAs that read codons beginning with adenine. The complex is probably involved in the transfer of the threonylcarbamoyl moiety of threonylcarbamoyl-AMP (TC-AMP) to the N6 group of A37. BUD32 has ATPase activity in the context of the EKC/KEOPS complex and likely plays a supporting role to the catalytic subunit KAE1. The EKC/KEOPS complex also promotes both telomere uncapping and telomere elongation. The complex is required for efficient recruitment of transcriptional coactivators.</text>
</comment>
<dbReference type="GO" id="GO:0044773">
    <property type="term" value="P:mitotic DNA damage checkpoint signaling"/>
    <property type="evidence" value="ECO:0007669"/>
    <property type="project" value="TreeGrafter"/>
</dbReference>
<dbReference type="GO" id="GO:0005737">
    <property type="term" value="C:cytoplasm"/>
    <property type="evidence" value="ECO:0007669"/>
    <property type="project" value="TreeGrafter"/>
</dbReference>
<comment type="catalytic activity">
    <reaction evidence="8">
        <text>L-threonyl-[protein] + ATP = O-phospho-L-threonyl-[protein] + ADP + H(+)</text>
        <dbReference type="Rhea" id="RHEA:46608"/>
        <dbReference type="Rhea" id="RHEA-COMP:11060"/>
        <dbReference type="Rhea" id="RHEA-COMP:11605"/>
        <dbReference type="ChEBI" id="CHEBI:15378"/>
        <dbReference type="ChEBI" id="CHEBI:30013"/>
        <dbReference type="ChEBI" id="CHEBI:30616"/>
        <dbReference type="ChEBI" id="CHEBI:61977"/>
        <dbReference type="ChEBI" id="CHEBI:456216"/>
        <dbReference type="EC" id="2.7.11.1"/>
    </reaction>
</comment>
<dbReference type="InterPro" id="IPR000719">
    <property type="entry name" value="Prot_kinase_dom"/>
</dbReference>
<dbReference type="InterPro" id="IPR011009">
    <property type="entry name" value="Kinase-like_dom_sf"/>
</dbReference>
<feature type="domain" description="Protein kinase" evidence="10">
    <location>
        <begin position="263"/>
        <end position="528"/>
    </location>
</feature>
<dbReference type="AlphaFoldDB" id="A0A8H3F454"/>